<dbReference type="HOGENOM" id="CLU_170991_0_0_11"/>
<dbReference type="EMBL" id="CP002343">
    <property type="protein sequence ID" value="ADU47977.1"/>
    <property type="molecule type" value="Genomic_DNA"/>
</dbReference>
<dbReference type="KEGG" id="ica:Intca_1462"/>
<organism evidence="3 4">
    <name type="scientific">Intrasporangium calvum (strain ATCC 23552 / DSM 43043 / JCM 3097 / NBRC 12989 / NCIMB 10167 / NRRL B-3866 / 7 KIP)</name>
    <dbReference type="NCBI Taxonomy" id="710696"/>
    <lineage>
        <taxon>Bacteria</taxon>
        <taxon>Bacillati</taxon>
        <taxon>Actinomycetota</taxon>
        <taxon>Actinomycetes</taxon>
        <taxon>Micrococcales</taxon>
        <taxon>Intrasporangiaceae</taxon>
        <taxon>Intrasporangium</taxon>
    </lineage>
</organism>
<dbReference type="eggNOG" id="ENOG5032YRF">
    <property type="taxonomic scope" value="Bacteria"/>
</dbReference>
<dbReference type="OrthoDB" id="4569898at2"/>
<evidence type="ECO:0000256" key="2">
    <source>
        <dbReference type="SAM" id="Phobius"/>
    </source>
</evidence>
<dbReference type="Gene3D" id="1.20.1280.290">
    <property type="match status" value="1"/>
</dbReference>
<reference evidence="3 4" key="1">
    <citation type="journal article" date="2010" name="Stand. Genomic Sci.">
        <title>Complete genome sequence of Intrasporangium calvum type strain (7 KIP).</title>
        <authorList>
            <person name="Del Rio T.G."/>
            <person name="Chertkov O."/>
            <person name="Yasawong M."/>
            <person name="Lucas S."/>
            <person name="Deshpande S."/>
            <person name="Cheng J.F."/>
            <person name="Detter C."/>
            <person name="Tapia R."/>
            <person name="Han C."/>
            <person name="Goodwin L."/>
            <person name="Pitluck S."/>
            <person name="Liolios K."/>
            <person name="Ivanova N."/>
            <person name="Mavromatis K."/>
            <person name="Pati A."/>
            <person name="Chen A."/>
            <person name="Palaniappan K."/>
            <person name="Land M."/>
            <person name="Hauser L."/>
            <person name="Chang Y.J."/>
            <person name="Jeffries C.D."/>
            <person name="Rohde M."/>
            <person name="Pukall R."/>
            <person name="Sikorski J."/>
            <person name="Goker M."/>
            <person name="Woyke T."/>
            <person name="Bristow J."/>
            <person name="Eisen J.A."/>
            <person name="Markowitz V."/>
            <person name="Hugenholtz P."/>
            <person name="Kyrpides N.C."/>
            <person name="Klenk H.P."/>
            <person name="Lapidus A."/>
        </authorList>
    </citation>
    <scope>NUCLEOTIDE SEQUENCE [LARGE SCALE GENOMIC DNA]</scope>
    <source>
        <strain evidence="4">ATCC 23552 / DSM 43043 / JCM 3097 / NBRC 12989 / 7 KIP</strain>
    </source>
</reference>
<dbReference type="AlphaFoldDB" id="E6S7S0"/>
<feature type="transmembrane region" description="Helical" evidence="2">
    <location>
        <begin position="37"/>
        <end position="58"/>
    </location>
</feature>
<keyword evidence="2" id="KW-0472">Membrane</keyword>
<evidence type="ECO:0000313" key="3">
    <source>
        <dbReference type="EMBL" id="ADU47977.1"/>
    </source>
</evidence>
<gene>
    <name evidence="3" type="ordered locus">Intca_1462</name>
</gene>
<keyword evidence="4" id="KW-1185">Reference proteome</keyword>
<dbReference type="RefSeq" id="WP_013492293.1">
    <property type="nucleotide sequence ID" value="NC_014830.1"/>
</dbReference>
<evidence type="ECO:0000313" key="4">
    <source>
        <dbReference type="Proteomes" id="UP000008914"/>
    </source>
</evidence>
<proteinExistence type="predicted"/>
<keyword evidence="2" id="KW-1133">Transmembrane helix</keyword>
<dbReference type="STRING" id="710696.Intca_1462"/>
<evidence type="ECO:0000256" key="1">
    <source>
        <dbReference type="SAM" id="MobiDB-lite"/>
    </source>
</evidence>
<dbReference type="Proteomes" id="UP000008914">
    <property type="component" value="Chromosome"/>
</dbReference>
<feature type="transmembrane region" description="Helical" evidence="2">
    <location>
        <begin position="6"/>
        <end position="25"/>
    </location>
</feature>
<feature type="region of interest" description="Disordered" evidence="1">
    <location>
        <begin position="91"/>
        <end position="113"/>
    </location>
</feature>
<protein>
    <submittedName>
        <fullName evidence="3">Uncharacterized protein</fullName>
    </submittedName>
</protein>
<keyword evidence="2" id="KW-0812">Transmembrane</keyword>
<feature type="transmembrane region" description="Helical" evidence="2">
    <location>
        <begin position="64"/>
        <end position="83"/>
    </location>
</feature>
<sequence>MGSSIPIAAGAVATVVFAASALPMLGKAARTKDLGSYSRASLVMANVGNAFYSLYVFHLPPGPIWVLHSFYLASSALMLLWSLRYGRGATTSTRESAPSQQGSQTCTPSTSRP</sequence>
<accession>E6S7S0</accession>
<name>E6S7S0_INTC7</name>